<feature type="compositionally biased region" description="Polar residues" evidence="1">
    <location>
        <begin position="44"/>
        <end position="53"/>
    </location>
</feature>
<evidence type="ECO:0000256" key="2">
    <source>
        <dbReference type="SAM" id="SignalP"/>
    </source>
</evidence>
<evidence type="ECO:0000313" key="3">
    <source>
        <dbReference type="EMBL" id="MEQ2512209.1"/>
    </source>
</evidence>
<keyword evidence="2" id="KW-0732">Signal</keyword>
<dbReference type="PROSITE" id="PS51257">
    <property type="entry name" value="PROKAR_LIPOPROTEIN"/>
    <property type="match status" value="1"/>
</dbReference>
<feature type="signal peptide" evidence="2">
    <location>
        <begin position="1"/>
        <end position="25"/>
    </location>
</feature>
<name>A0ABV1G9Z1_9FIRM</name>
<organism evidence="3 4">
    <name type="scientific">Faecousia intestinalis</name>
    <dbReference type="NCBI Taxonomy" id="3133167"/>
    <lineage>
        <taxon>Bacteria</taxon>
        <taxon>Bacillati</taxon>
        <taxon>Bacillota</taxon>
        <taxon>Clostridia</taxon>
        <taxon>Eubacteriales</taxon>
        <taxon>Oscillospiraceae</taxon>
        <taxon>Faecousia</taxon>
    </lineage>
</organism>
<feature type="chain" id="PRO_5047143317" evidence="2">
    <location>
        <begin position="26"/>
        <end position="414"/>
    </location>
</feature>
<comment type="caution">
    <text evidence="3">The sequence shown here is derived from an EMBL/GenBank/DDBJ whole genome shotgun (WGS) entry which is preliminary data.</text>
</comment>
<keyword evidence="4" id="KW-1185">Reference proteome</keyword>
<evidence type="ECO:0000313" key="4">
    <source>
        <dbReference type="Proteomes" id="UP001491552"/>
    </source>
</evidence>
<reference evidence="3 4" key="1">
    <citation type="submission" date="2024-03" db="EMBL/GenBank/DDBJ databases">
        <title>Human intestinal bacterial collection.</title>
        <authorList>
            <person name="Pauvert C."/>
            <person name="Hitch T.C.A."/>
            <person name="Clavel T."/>
        </authorList>
    </citation>
    <scope>NUCLEOTIDE SEQUENCE [LARGE SCALE GENOMIC DNA]</scope>
    <source>
        <strain evidence="3 4">CLA-AA-H192</strain>
    </source>
</reference>
<accession>A0ABV1G9Z1</accession>
<sequence>MKTTHKQVLALLLAVALLLLLCACAQIQQLKGTDSATLPETLAGQASETQSEDPTQHSEITESQRAQHSEATEPQQAQYVGSEEGKNSLLWLRDKIDFSQTMFGMAYLGYVGGLFEEGFEAGFPAWLWETNAALLLEYPFIAEIDAEHIIGGAGHLYCIVPVDENATVVINRVQWNEKTKTDEVTDVLYRSESGEPVLLFANLDGIAYEADTQVFITDNNGNTCEWYPSLDAMSHLAPCISEAGDYLSFDFTEYAWYNAPPEFADWLSDGWTGMTALGLAGSQPSGMGWITETTVGETNRYACFSLRFYPGDETGGSVDLDWAYKDSKDFEEMWSGSWTIQTIPDGPSYVTLNLSRVGGKNYGVTDGPMYLCETYPLLISPSGTELLIGTGESGIWLPFMSQSTLACVLTQSAG</sequence>
<feature type="region of interest" description="Disordered" evidence="1">
    <location>
        <begin position="44"/>
        <end position="81"/>
    </location>
</feature>
<protein>
    <submittedName>
        <fullName evidence="3">Uncharacterized protein</fullName>
    </submittedName>
</protein>
<feature type="compositionally biased region" description="Basic and acidic residues" evidence="1">
    <location>
        <begin position="54"/>
        <end position="71"/>
    </location>
</feature>
<proteinExistence type="predicted"/>
<dbReference type="Proteomes" id="UP001491552">
    <property type="component" value="Unassembled WGS sequence"/>
</dbReference>
<dbReference type="RefSeq" id="WP_349136894.1">
    <property type="nucleotide sequence ID" value="NZ_JBBMFF010000266.1"/>
</dbReference>
<dbReference type="EMBL" id="JBBMFF010000266">
    <property type="protein sequence ID" value="MEQ2512209.1"/>
    <property type="molecule type" value="Genomic_DNA"/>
</dbReference>
<gene>
    <name evidence="3" type="ORF">WMO66_13320</name>
</gene>
<evidence type="ECO:0000256" key="1">
    <source>
        <dbReference type="SAM" id="MobiDB-lite"/>
    </source>
</evidence>